<sequence length="101" mass="11498">MTDPDKRLRRASRYQRVQERKASQRASDQRFYNAMFMIMGVLALFAVLLGVIMLNGVSGGFEGMSGWTSPWLFGVTKLEAAGFGFVGLIAFSVWLRMRRKR</sequence>
<accession>A0A918KEZ6</accession>
<dbReference type="EMBL" id="BMYV01000001">
    <property type="protein sequence ID" value="GGX59744.1"/>
    <property type="molecule type" value="Genomic_DNA"/>
</dbReference>
<feature type="region of interest" description="Disordered" evidence="1">
    <location>
        <begin position="1"/>
        <end position="23"/>
    </location>
</feature>
<evidence type="ECO:0000313" key="4">
    <source>
        <dbReference type="Proteomes" id="UP000600865"/>
    </source>
</evidence>
<evidence type="ECO:0000256" key="2">
    <source>
        <dbReference type="SAM" id="Phobius"/>
    </source>
</evidence>
<dbReference type="RefSeq" id="WP_189581331.1">
    <property type="nucleotide sequence ID" value="NZ_BMYV01000001.1"/>
</dbReference>
<evidence type="ECO:0000256" key="1">
    <source>
        <dbReference type="SAM" id="MobiDB-lite"/>
    </source>
</evidence>
<name>A0A918KEZ6_9PROT</name>
<gene>
    <name evidence="3" type="ORF">GCM10011309_06920</name>
</gene>
<feature type="transmembrane region" description="Helical" evidence="2">
    <location>
        <begin position="31"/>
        <end position="54"/>
    </location>
</feature>
<feature type="transmembrane region" description="Helical" evidence="2">
    <location>
        <begin position="74"/>
        <end position="95"/>
    </location>
</feature>
<comment type="caution">
    <text evidence="3">The sequence shown here is derived from an EMBL/GenBank/DDBJ whole genome shotgun (WGS) entry which is preliminary data.</text>
</comment>
<proteinExistence type="predicted"/>
<keyword evidence="2" id="KW-0472">Membrane</keyword>
<organism evidence="3 4">
    <name type="scientific">Litorimonas cladophorae</name>
    <dbReference type="NCBI Taxonomy" id="1220491"/>
    <lineage>
        <taxon>Bacteria</taxon>
        <taxon>Pseudomonadati</taxon>
        <taxon>Pseudomonadota</taxon>
        <taxon>Alphaproteobacteria</taxon>
        <taxon>Maricaulales</taxon>
        <taxon>Robiginitomaculaceae</taxon>
    </lineage>
</organism>
<reference evidence="3 4" key="1">
    <citation type="journal article" date="2014" name="Int. J. Syst. Evol. Microbiol.">
        <title>Complete genome sequence of Corynebacterium casei LMG S-19264T (=DSM 44701T), isolated from a smear-ripened cheese.</title>
        <authorList>
            <consortium name="US DOE Joint Genome Institute (JGI-PGF)"/>
            <person name="Walter F."/>
            <person name="Albersmeier A."/>
            <person name="Kalinowski J."/>
            <person name="Ruckert C."/>
        </authorList>
    </citation>
    <scope>NUCLEOTIDE SEQUENCE [LARGE SCALE GENOMIC DNA]</scope>
    <source>
        <strain evidence="3 4">KCTC 23968</strain>
    </source>
</reference>
<evidence type="ECO:0000313" key="3">
    <source>
        <dbReference type="EMBL" id="GGX59744.1"/>
    </source>
</evidence>
<protein>
    <submittedName>
        <fullName evidence="3">Uncharacterized protein</fullName>
    </submittedName>
</protein>
<dbReference type="Proteomes" id="UP000600865">
    <property type="component" value="Unassembled WGS sequence"/>
</dbReference>
<keyword evidence="2" id="KW-0812">Transmembrane</keyword>
<dbReference type="AlphaFoldDB" id="A0A918KEZ6"/>
<keyword evidence="4" id="KW-1185">Reference proteome</keyword>
<keyword evidence="2" id="KW-1133">Transmembrane helix</keyword>